<dbReference type="EMBL" id="JBCNJP010000025">
    <property type="protein sequence ID" value="KAK9054485.1"/>
    <property type="molecule type" value="Genomic_DNA"/>
</dbReference>
<keyword evidence="1" id="KW-0346">Stress response</keyword>
<organism evidence="6 7">
    <name type="scientific">Deinandra increscens subsp. villosa</name>
    <dbReference type="NCBI Taxonomy" id="3103831"/>
    <lineage>
        <taxon>Eukaryota</taxon>
        <taxon>Viridiplantae</taxon>
        <taxon>Streptophyta</taxon>
        <taxon>Embryophyta</taxon>
        <taxon>Tracheophyta</taxon>
        <taxon>Spermatophyta</taxon>
        <taxon>Magnoliopsida</taxon>
        <taxon>eudicotyledons</taxon>
        <taxon>Gunneridae</taxon>
        <taxon>Pentapetalae</taxon>
        <taxon>asterids</taxon>
        <taxon>campanulids</taxon>
        <taxon>Asterales</taxon>
        <taxon>Asteraceae</taxon>
        <taxon>Asteroideae</taxon>
        <taxon>Heliantheae alliance</taxon>
        <taxon>Madieae</taxon>
        <taxon>Madiinae</taxon>
        <taxon>Deinandra</taxon>
    </lineage>
</organism>
<dbReference type="Proteomes" id="UP001408789">
    <property type="component" value="Unassembled WGS sequence"/>
</dbReference>
<evidence type="ECO:0000313" key="6">
    <source>
        <dbReference type="EMBL" id="KAK9054485.1"/>
    </source>
</evidence>
<name>A0AAP0CI66_9ASTR</name>
<feature type="compositionally biased region" description="Acidic residues" evidence="4">
    <location>
        <begin position="179"/>
        <end position="190"/>
    </location>
</feature>
<evidence type="ECO:0000259" key="5">
    <source>
        <dbReference type="PROSITE" id="PS01031"/>
    </source>
</evidence>
<feature type="region of interest" description="Disordered" evidence="4">
    <location>
        <begin position="108"/>
        <end position="195"/>
    </location>
</feature>
<dbReference type="PANTHER" id="PTHR11527">
    <property type="entry name" value="HEAT-SHOCK PROTEIN 20 FAMILY MEMBER"/>
    <property type="match status" value="1"/>
</dbReference>
<evidence type="ECO:0000313" key="7">
    <source>
        <dbReference type="Proteomes" id="UP001408789"/>
    </source>
</evidence>
<dbReference type="InterPro" id="IPR008978">
    <property type="entry name" value="HSP20-like_chaperone"/>
</dbReference>
<dbReference type="CDD" id="cd06464">
    <property type="entry name" value="ACD_sHsps-like"/>
    <property type="match status" value="1"/>
</dbReference>
<dbReference type="Gene3D" id="2.60.40.790">
    <property type="match status" value="1"/>
</dbReference>
<comment type="caution">
    <text evidence="6">The sequence shown here is derived from an EMBL/GenBank/DDBJ whole genome shotgun (WGS) entry which is preliminary data.</text>
</comment>
<gene>
    <name evidence="6" type="ORF">SSX86_025563</name>
</gene>
<dbReference type="SUPFAM" id="SSF49764">
    <property type="entry name" value="HSP20-like chaperones"/>
    <property type="match status" value="1"/>
</dbReference>
<feature type="domain" description="SHSP" evidence="5">
    <location>
        <begin position="20"/>
        <end position="126"/>
    </location>
</feature>
<dbReference type="Pfam" id="PF00011">
    <property type="entry name" value="HSP20"/>
    <property type="match status" value="1"/>
</dbReference>
<evidence type="ECO:0000256" key="3">
    <source>
        <dbReference type="RuleBase" id="RU003616"/>
    </source>
</evidence>
<comment type="similarity">
    <text evidence="2 3">Belongs to the small heat shock protein (HSP20) family.</text>
</comment>
<keyword evidence="7" id="KW-1185">Reference proteome</keyword>
<evidence type="ECO:0000256" key="4">
    <source>
        <dbReference type="SAM" id="MobiDB-lite"/>
    </source>
</evidence>
<dbReference type="AlphaFoldDB" id="A0AAP0CI66"/>
<protein>
    <recommendedName>
        <fullName evidence="5">SHSP domain-containing protein</fullName>
    </recommendedName>
</protein>
<dbReference type="InterPro" id="IPR031107">
    <property type="entry name" value="Small_HSP"/>
</dbReference>
<evidence type="ECO:0000256" key="1">
    <source>
        <dbReference type="ARBA" id="ARBA00023016"/>
    </source>
</evidence>
<evidence type="ECO:0000256" key="2">
    <source>
        <dbReference type="PROSITE-ProRule" id="PRU00285"/>
    </source>
</evidence>
<proteinExistence type="inferred from homology"/>
<dbReference type="PROSITE" id="PS01031">
    <property type="entry name" value="SHSP"/>
    <property type="match status" value="1"/>
</dbReference>
<sequence length="253" mass="28566">MAHTSGRSPFGGAQSSSSSLVFEEFVPPSAWTEDSTCHYLLVDLPGFKKQELKLQVDNGTHVLISGERQERENKYKRFEQSFELPKDADIQKITGKLDAEILYVSVPKKVGQERKDLSEPAPVSDEDDNDDQKSDAYESDDEQEHKEIKHGSIPAPSPAPRPASEDDDEDDNDKKSDAYESEEREESDDIFGEKVLERKKHRTGFDDNWGQDADLFLRLAMEKLKKNKRIVATAIFAFSLGMLVGQKFQSNGH</sequence>
<accession>A0AAP0CI66</accession>
<reference evidence="6 7" key="1">
    <citation type="submission" date="2024-04" db="EMBL/GenBank/DDBJ databases">
        <title>The reference genome of an endangered Asteraceae, Deinandra increscens subsp. villosa, native to the Central Coast of California.</title>
        <authorList>
            <person name="Guilliams M."/>
            <person name="Hasenstab-Lehman K."/>
            <person name="Meyer R."/>
            <person name="Mcevoy S."/>
        </authorList>
    </citation>
    <scope>NUCLEOTIDE SEQUENCE [LARGE SCALE GENOMIC DNA]</scope>
    <source>
        <tissue evidence="6">Leaf</tissue>
    </source>
</reference>
<dbReference type="InterPro" id="IPR002068">
    <property type="entry name" value="A-crystallin/Hsp20_dom"/>
</dbReference>